<keyword evidence="5" id="KW-0963">Cytoplasm</keyword>
<comment type="subcellular location">
    <subcellularLocation>
        <location evidence="2">Cytoplasm</location>
    </subcellularLocation>
    <subcellularLocation>
        <location evidence="1">Mitochondrion matrix</location>
    </subcellularLocation>
</comment>
<evidence type="ECO:0000256" key="15">
    <source>
        <dbReference type="ARBA" id="ARBA00051912"/>
    </source>
</evidence>
<dbReference type="PANTHER" id="PTHR10695">
    <property type="entry name" value="DEPHOSPHO-COA KINASE-RELATED"/>
    <property type="match status" value="1"/>
</dbReference>
<keyword evidence="6" id="KW-0597">Phosphoprotein</keyword>
<evidence type="ECO:0000256" key="19">
    <source>
        <dbReference type="ARBA" id="ARBA00061673"/>
    </source>
</evidence>
<dbReference type="GO" id="GO:0015937">
    <property type="term" value="P:coenzyme A biosynthetic process"/>
    <property type="evidence" value="ECO:0007669"/>
    <property type="project" value="InterPro"/>
</dbReference>
<comment type="catalytic activity">
    <reaction evidence="15">
        <text>3'-dephospho-CoA + ATP = ADP + CoA + H(+)</text>
        <dbReference type="Rhea" id="RHEA:18245"/>
        <dbReference type="ChEBI" id="CHEBI:15378"/>
        <dbReference type="ChEBI" id="CHEBI:30616"/>
        <dbReference type="ChEBI" id="CHEBI:57287"/>
        <dbReference type="ChEBI" id="CHEBI:57328"/>
        <dbReference type="ChEBI" id="CHEBI:456216"/>
        <dbReference type="EC" id="2.7.1.24"/>
    </reaction>
    <physiologicalReaction direction="left-to-right" evidence="15">
        <dbReference type="Rhea" id="RHEA:18246"/>
    </physiologicalReaction>
</comment>
<dbReference type="InterPro" id="IPR004821">
    <property type="entry name" value="Cyt_trans-like"/>
</dbReference>
<keyword evidence="7" id="KW-0808">Transferase</keyword>
<comment type="similarity">
    <text evidence="19">In the central section; belongs to the eukaryotic CoaD family.</text>
</comment>
<dbReference type="EMBL" id="BTRK01000001">
    <property type="protein sequence ID" value="GMR31542.1"/>
    <property type="molecule type" value="Genomic_DNA"/>
</dbReference>
<evidence type="ECO:0000256" key="8">
    <source>
        <dbReference type="ARBA" id="ARBA00022695"/>
    </source>
</evidence>
<dbReference type="SUPFAM" id="SSF52374">
    <property type="entry name" value="Nucleotidylyl transferase"/>
    <property type="match status" value="1"/>
</dbReference>
<protein>
    <recommendedName>
        <fullName evidence="21">Bifunctional coenzyme A synthase</fullName>
        <ecNumber evidence="20">2.7.1.24</ecNumber>
        <ecNumber evidence="4">2.7.7.3</ecNumber>
    </recommendedName>
</protein>
<dbReference type="InterPro" id="IPR001977">
    <property type="entry name" value="Depp_CoAkinase"/>
</dbReference>
<evidence type="ECO:0000256" key="7">
    <source>
        <dbReference type="ARBA" id="ARBA00022679"/>
    </source>
</evidence>
<evidence type="ECO:0000256" key="9">
    <source>
        <dbReference type="ARBA" id="ARBA00022741"/>
    </source>
</evidence>
<evidence type="ECO:0000256" key="13">
    <source>
        <dbReference type="ARBA" id="ARBA00023268"/>
    </source>
</evidence>
<dbReference type="FunFam" id="3.40.50.300:FF:000899">
    <property type="entry name" value="Bifunctional coenzyme A synthase"/>
    <property type="match status" value="1"/>
</dbReference>
<organism evidence="23 24">
    <name type="scientific">Pristionchus mayeri</name>
    <dbReference type="NCBI Taxonomy" id="1317129"/>
    <lineage>
        <taxon>Eukaryota</taxon>
        <taxon>Metazoa</taxon>
        <taxon>Ecdysozoa</taxon>
        <taxon>Nematoda</taxon>
        <taxon>Chromadorea</taxon>
        <taxon>Rhabditida</taxon>
        <taxon>Rhabditina</taxon>
        <taxon>Diplogasteromorpha</taxon>
        <taxon>Diplogasteroidea</taxon>
        <taxon>Neodiplogasteridae</taxon>
        <taxon>Pristionchus</taxon>
    </lineage>
</organism>
<dbReference type="PROSITE" id="PS51219">
    <property type="entry name" value="DPCK"/>
    <property type="match status" value="1"/>
</dbReference>
<evidence type="ECO:0000256" key="2">
    <source>
        <dbReference type="ARBA" id="ARBA00004496"/>
    </source>
</evidence>
<evidence type="ECO:0000313" key="24">
    <source>
        <dbReference type="Proteomes" id="UP001328107"/>
    </source>
</evidence>
<dbReference type="HAMAP" id="MF_00376">
    <property type="entry name" value="Dephospho_CoA_kinase"/>
    <property type="match status" value="1"/>
</dbReference>
<keyword evidence="13" id="KW-0511">Multifunctional enzyme</keyword>
<comment type="pathway">
    <text evidence="18">Cofactor biosynthesis; coenzyme A biosynthesis; CoA from (R)-pantothenate: step 5/5.</text>
</comment>
<keyword evidence="10" id="KW-0418">Kinase</keyword>
<evidence type="ECO:0000256" key="5">
    <source>
        <dbReference type="ARBA" id="ARBA00022490"/>
    </source>
</evidence>
<comment type="pathway">
    <text evidence="17">Cofactor biosynthesis; coenzyme A biosynthesis; CoA from (R)-pantothenate: step 4/5.</text>
</comment>
<evidence type="ECO:0000256" key="14">
    <source>
        <dbReference type="ARBA" id="ARBA00051310"/>
    </source>
</evidence>
<dbReference type="CDD" id="cd02164">
    <property type="entry name" value="PPAT_CoAS"/>
    <property type="match status" value="1"/>
</dbReference>
<gene>
    <name evidence="23" type="ORF">PMAYCL1PPCAC_01737</name>
</gene>
<dbReference type="GO" id="GO:0005759">
    <property type="term" value="C:mitochondrial matrix"/>
    <property type="evidence" value="ECO:0007669"/>
    <property type="project" value="UniProtKB-SubCell"/>
</dbReference>
<evidence type="ECO:0000256" key="17">
    <source>
        <dbReference type="ARBA" id="ARBA00060565"/>
    </source>
</evidence>
<dbReference type="EC" id="2.7.1.24" evidence="20"/>
<dbReference type="Pfam" id="PF01121">
    <property type="entry name" value="CoaE"/>
    <property type="match status" value="1"/>
</dbReference>
<evidence type="ECO:0000256" key="21">
    <source>
        <dbReference type="ARBA" id="ARBA00067394"/>
    </source>
</evidence>
<keyword evidence="8" id="KW-0548">Nucleotidyltransferase</keyword>
<evidence type="ECO:0000256" key="6">
    <source>
        <dbReference type="ARBA" id="ARBA00022553"/>
    </source>
</evidence>
<comment type="function">
    <text evidence="16">Bifunctional enzyme that catalyzes the fourth and fifth sequential steps of CoA biosynthetic pathway. The fourth reaction is catalyzed by the phosphopantetheine adenylyltransferase, coded by the coaD domain; the fifth reaction is catalyzed by the dephospho-CoA kinase, coded by the coaE domain. May act as a point of CoA biosynthesis regulation.</text>
</comment>
<reference evidence="24" key="1">
    <citation type="submission" date="2022-10" db="EMBL/GenBank/DDBJ databases">
        <title>Genome assembly of Pristionchus species.</title>
        <authorList>
            <person name="Yoshida K."/>
            <person name="Sommer R.J."/>
        </authorList>
    </citation>
    <scope>NUCLEOTIDE SEQUENCE [LARGE SCALE GENOMIC DNA]</scope>
    <source>
        <strain evidence="24">RS5460</strain>
    </source>
</reference>
<dbReference type="Gene3D" id="3.40.50.620">
    <property type="entry name" value="HUPs"/>
    <property type="match status" value="1"/>
</dbReference>
<dbReference type="InterPro" id="IPR014729">
    <property type="entry name" value="Rossmann-like_a/b/a_fold"/>
</dbReference>
<evidence type="ECO:0000256" key="16">
    <source>
        <dbReference type="ARBA" id="ARBA00059677"/>
    </source>
</evidence>
<dbReference type="SUPFAM" id="SSF52540">
    <property type="entry name" value="P-loop containing nucleoside triphosphate hydrolases"/>
    <property type="match status" value="1"/>
</dbReference>
<comment type="caution">
    <text evidence="23">The sequence shown here is derived from an EMBL/GenBank/DDBJ whole genome shotgun (WGS) entry which is preliminary data.</text>
</comment>
<keyword evidence="12" id="KW-0496">Mitochondrion</keyword>
<evidence type="ECO:0000256" key="12">
    <source>
        <dbReference type="ARBA" id="ARBA00023128"/>
    </source>
</evidence>
<evidence type="ECO:0000256" key="11">
    <source>
        <dbReference type="ARBA" id="ARBA00022840"/>
    </source>
</evidence>
<proteinExistence type="inferred from homology"/>
<dbReference type="GO" id="GO:0004140">
    <property type="term" value="F:dephospho-CoA kinase activity"/>
    <property type="evidence" value="ECO:0007669"/>
    <property type="project" value="UniProtKB-EC"/>
</dbReference>
<dbReference type="InterPro" id="IPR027417">
    <property type="entry name" value="P-loop_NTPase"/>
</dbReference>
<accession>A0AAN4Z580</accession>
<dbReference type="AlphaFoldDB" id="A0AAN4Z580"/>
<evidence type="ECO:0000256" key="10">
    <source>
        <dbReference type="ARBA" id="ARBA00022777"/>
    </source>
</evidence>
<dbReference type="Pfam" id="PF01467">
    <property type="entry name" value="CTP_transf_like"/>
    <property type="match status" value="1"/>
</dbReference>
<dbReference type="GO" id="GO:0005524">
    <property type="term" value="F:ATP binding"/>
    <property type="evidence" value="ECO:0007669"/>
    <property type="project" value="UniProtKB-KW"/>
</dbReference>
<dbReference type="NCBIfam" id="NF001985">
    <property type="entry name" value="PRK00777.1"/>
    <property type="match status" value="1"/>
</dbReference>
<dbReference type="Gene3D" id="3.40.50.300">
    <property type="entry name" value="P-loop containing nucleotide triphosphate hydrolases"/>
    <property type="match status" value="1"/>
</dbReference>
<sequence>QSMNAASVVLSARCLARLPEVLRQAATRCNRLYVAVHPELPLQSTLDSIYARASEHTPLLDVRVLLKSALPRGVSPLRAEDGSMASLRPAIDPPYKRVVLGGTFDRLHNGHKVLLSRAVLISRDAIVCGVTDGEMIIKKTLWEMIEPVERRMNAVEEFVRDVSEISCELYPITDPFGPSITMDDLDAIVVSDETYKGGLAVNSKRAERGMSQLVIEKIGLIEADDSLLKETKLSSSSRRKESLGTLLRPVNDLPRLGPYTIGLTGGIASGKTKVAEDLRSMGYTVLDCDKIAHGTYAAGSDLVKQIALAFPSVVNEKEEVDRKALGNIVFNDTAKRLQLNGLVWPAVLKAVQKEMDKIPSDRVVFIEAAALVEAGWPKNLHETWTIFCARAEELRRVQQRDKLNEQQAEARVSSQISNKERLAVSHVAICSDWAREVTQEQVKKAVELLEKRRK</sequence>
<dbReference type="Proteomes" id="UP001328107">
    <property type="component" value="Unassembled WGS sequence"/>
</dbReference>
<evidence type="ECO:0000313" key="23">
    <source>
        <dbReference type="EMBL" id="GMR31542.1"/>
    </source>
</evidence>
<keyword evidence="24" id="KW-1185">Reference proteome</keyword>
<evidence type="ECO:0000256" key="20">
    <source>
        <dbReference type="ARBA" id="ARBA00066359"/>
    </source>
</evidence>
<dbReference type="NCBIfam" id="TIGR00152">
    <property type="entry name" value="dephospho-CoA kinase"/>
    <property type="match status" value="1"/>
</dbReference>
<evidence type="ECO:0000256" key="4">
    <source>
        <dbReference type="ARBA" id="ARBA00012392"/>
    </source>
</evidence>
<dbReference type="EC" id="2.7.7.3" evidence="4"/>
<name>A0AAN4Z580_9BILA</name>
<comment type="subunit">
    <text evidence="3">Monomer.</text>
</comment>
<feature type="domain" description="Cytidyltransferase-like" evidence="22">
    <location>
        <begin position="99"/>
        <end position="236"/>
    </location>
</feature>
<comment type="catalytic activity">
    <reaction evidence="14">
        <text>(R)-4'-phosphopantetheine + ATP + H(+) = 3'-dephospho-CoA + diphosphate</text>
        <dbReference type="Rhea" id="RHEA:19801"/>
        <dbReference type="ChEBI" id="CHEBI:15378"/>
        <dbReference type="ChEBI" id="CHEBI:30616"/>
        <dbReference type="ChEBI" id="CHEBI:33019"/>
        <dbReference type="ChEBI" id="CHEBI:57328"/>
        <dbReference type="ChEBI" id="CHEBI:61723"/>
        <dbReference type="EC" id="2.7.7.3"/>
    </reaction>
    <physiologicalReaction direction="left-to-right" evidence="14">
        <dbReference type="Rhea" id="RHEA:19802"/>
    </physiologicalReaction>
</comment>
<evidence type="ECO:0000259" key="22">
    <source>
        <dbReference type="Pfam" id="PF01467"/>
    </source>
</evidence>
<evidence type="ECO:0000256" key="1">
    <source>
        <dbReference type="ARBA" id="ARBA00004305"/>
    </source>
</evidence>
<evidence type="ECO:0000256" key="3">
    <source>
        <dbReference type="ARBA" id="ARBA00011245"/>
    </source>
</evidence>
<feature type="non-terminal residue" evidence="23">
    <location>
        <position position="1"/>
    </location>
</feature>
<keyword evidence="9" id="KW-0547">Nucleotide-binding</keyword>
<dbReference type="FunFam" id="3.40.50.620:FF:000089">
    <property type="entry name" value="Bifunctional coenzyme A synthase"/>
    <property type="match status" value="1"/>
</dbReference>
<keyword evidence="11" id="KW-0067">ATP-binding</keyword>
<dbReference type="PANTHER" id="PTHR10695:SF46">
    <property type="entry name" value="BIFUNCTIONAL COENZYME A SYNTHASE-RELATED"/>
    <property type="match status" value="1"/>
</dbReference>
<dbReference type="GO" id="GO:0004595">
    <property type="term" value="F:pantetheine-phosphate adenylyltransferase activity"/>
    <property type="evidence" value="ECO:0007669"/>
    <property type="project" value="UniProtKB-EC"/>
</dbReference>
<dbReference type="CDD" id="cd02022">
    <property type="entry name" value="DPCK"/>
    <property type="match status" value="1"/>
</dbReference>
<evidence type="ECO:0000256" key="18">
    <source>
        <dbReference type="ARBA" id="ARBA00060696"/>
    </source>
</evidence>